<dbReference type="EMBL" id="OV725078">
    <property type="protein sequence ID" value="CAH1392610.1"/>
    <property type="molecule type" value="Genomic_DNA"/>
</dbReference>
<feature type="region of interest" description="Disordered" evidence="1">
    <location>
        <begin position="1"/>
        <end position="27"/>
    </location>
</feature>
<name>A0A9P0H3G1_NEZVI</name>
<proteinExistence type="predicted"/>
<evidence type="ECO:0000313" key="2">
    <source>
        <dbReference type="EMBL" id="CAH1392610.1"/>
    </source>
</evidence>
<feature type="region of interest" description="Disordered" evidence="1">
    <location>
        <begin position="69"/>
        <end position="141"/>
    </location>
</feature>
<dbReference type="AlphaFoldDB" id="A0A9P0H3G1"/>
<dbReference type="Proteomes" id="UP001152798">
    <property type="component" value="Chromosome 2"/>
</dbReference>
<reference evidence="2" key="1">
    <citation type="submission" date="2022-01" db="EMBL/GenBank/DDBJ databases">
        <authorList>
            <person name="King R."/>
        </authorList>
    </citation>
    <scope>NUCLEOTIDE SEQUENCE</scope>
</reference>
<evidence type="ECO:0000313" key="3">
    <source>
        <dbReference type="Proteomes" id="UP001152798"/>
    </source>
</evidence>
<accession>A0A9P0H3G1</accession>
<evidence type="ECO:0000256" key="1">
    <source>
        <dbReference type="SAM" id="MobiDB-lite"/>
    </source>
</evidence>
<protein>
    <submittedName>
        <fullName evidence="2">Uncharacterized protein</fullName>
    </submittedName>
</protein>
<sequence length="141" mass="15081">MVGSGLASKEAVPATLKQTKTMRRRQRRNRMAAKIILKTHPEARPTLGHSAKDARWAEAKVARANYGSATKAELPAAKAPRKHLTQMGSTSVPPAKDASGGPGLVPVTGKRQRTSLGISAPIAKKPREAVTRSYASARTHR</sequence>
<organism evidence="2 3">
    <name type="scientific">Nezara viridula</name>
    <name type="common">Southern green stink bug</name>
    <name type="synonym">Cimex viridulus</name>
    <dbReference type="NCBI Taxonomy" id="85310"/>
    <lineage>
        <taxon>Eukaryota</taxon>
        <taxon>Metazoa</taxon>
        <taxon>Ecdysozoa</taxon>
        <taxon>Arthropoda</taxon>
        <taxon>Hexapoda</taxon>
        <taxon>Insecta</taxon>
        <taxon>Pterygota</taxon>
        <taxon>Neoptera</taxon>
        <taxon>Paraneoptera</taxon>
        <taxon>Hemiptera</taxon>
        <taxon>Heteroptera</taxon>
        <taxon>Panheteroptera</taxon>
        <taxon>Pentatomomorpha</taxon>
        <taxon>Pentatomoidea</taxon>
        <taxon>Pentatomidae</taxon>
        <taxon>Pentatominae</taxon>
        <taxon>Nezara</taxon>
    </lineage>
</organism>
<gene>
    <name evidence="2" type="ORF">NEZAVI_LOCUS3403</name>
</gene>
<keyword evidence="3" id="KW-1185">Reference proteome</keyword>